<evidence type="ECO:0000256" key="1">
    <source>
        <dbReference type="ARBA" id="ARBA00004141"/>
    </source>
</evidence>
<feature type="transmembrane region" description="Helical" evidence="6">
    <location>
        <begin position="192"/>
        <end position="210"/>
    </location>
</feature>
<proteinExistence type="inferred from homology"/>
<dbReference type="InterPro" id="IPR005226">
    <property type="entry name" value="UPF0014_fam"/>
</dbReference>
<evidence type="ECO:0000313" key="8">
    <source>
        <dbReference type="Proteomes" id="UP000239650"/>
    </source>
</evidence>
<sequence>MQMNLAVNGLSLTFAVSLVFVALIISFHEKIGLEKDMLISVGRAIVQLIIVGYLLKFIFQINHVWITLAMMLIIIFNAAANARKRASTLRHAFSISLIAILTSTGVTLGLLVLSGAIKFVPSQIIPITGMIASNSMVAIGLSYRSMLTQFKDQRQAVLERLALGASLKQASIAIVRESIKTGMSPTIDSAKTVGLVSLPGMMSGLIFAGVDPVKAIMYQILVTFMLLSATSLGSVIACYLAYHSFYNDREQLIDL</sequence>
<comment type="similarity">
    <text evidence="2">Belongs to the UPF0014 family.</text>
</comment>
<feature type="transmembrane region" description="Helical" evidence="6">
    <location>
        <begin position="92"/>
        <end position="117"/>
    </location>
</feature>
<feature type="transmembrane region" description="Helical" evidence="6">
    <location>
        <begin position="6"/>
        <end position="25"/>
    </location>
</feature>
<evidence type="ECO:0000256" key="4">
    <source>
        <dbReference type="ARBA" id="ARBA00022989"/>
    </source>
</evidence>
<gene>
    <name evidence="7" type="ORF">LAS9267_00429</name>
</gene>
<accession>A0AAE8J3N3</accession>
<dbReference type="PANTHER" id="PTHR30028">
    <property type="entry name" value="UPF0014 INNER MEMBRANE PROTEIN YBBM-RELATED"/>
    <property type="match status" value="1"/>
</dbReference>
<comment type="subcellular location">
    <subcellularLocation>
        <location evidence="1">Membrane</location>
        <topology evidence="1">Multi-pass membrane protein</topology>
    </subcellularLocation>
</comment>
<organism evidence="7 8">
    <name type="scientific">Latilactobacillus sakei</name>
    <name type="common">Lactobacillus sakei</name>
    <dbReference type="NCBI Taxonomy" id="1599"/>
    <lineage>
        <taxon>Bacteria</taxon>
        <taxon>Bacillati</taxon>
        <taxon>Bacillota</taxon>
        <taxon>Bacilli</taxon>
        <taxon>Lactobacillales</taxon>
        <taxon>Lactobacillaceae</taxon>
        <taxon>Latilactobacillus</taxon>
    </lineage>
</organism>
<dbReference type="EMBL" id="OKRC01000001">
    <property type="protein sequence ID" value="SPE18941.1"/>
    <property type="molecule type" value="Genomic_DNA"/>
</dbReference>
<feature type="transmembrane region" description="Helical" evidence="6">
    <location>
        <begin position="61"/>
        <end position="80"/>
    </location>
</feature>
<reference evidence="7 8" key="1">
    <citation type="submission" date="2018-02" db="EMBL/GenBank/DDBJ databases">
        <authorList>
            <person name="Rodrigo-Torres L."/>
            <person name="Arahal R. D."/>
            <person name="Lucena T."/>
        </authorList>
    </citation>
    <scope>NUCLEOTIDE SEQUENCE [LARGE SCALE GENOMIC DNA]</scope>
    <source>
        <strain evidence="7 8">CECT 9267</strain>
    </source>
</reference>
<feature type="transmembrane region" description="Helical" evidence="6">
    <location>
        <begin position="123"/>
        <end position="143"/>
    </location>
</feature>
<feature type="transmembrane region" description="Helical" evidence="6">
    <location>
        <begin position="216"/>
        <end position="242"/>
    </location>
</feature>
<evidence type="ECO:0000313" key="7">
    <source>
        <dbReference type="EMBL" id="SPE18941.1"/>
    </source>
</evidence>
<keyword evidence="4 6" id="KW-1133">Transmembrane helix</keyword>
<evidence type="ECO:0008006" key="9">
    <source>
        <dbReference type="Google" id="ProtNLM"/>
    </source>
</evidence>
<dbReference type="AlphaFoldDB" id="A0AAE8J3N3"/>
<evidence type="ECO:0000256" key="6">
    <source>
        <dbReference type="SAM" id="Phobius"/>
    </source>
</evidence>
<comment type="caution">
    <text evidence="7">The sequence shown here is derived from an EMBL/GenBank/DDBJ whole genome shotgun (WGS) entry which is preliminary data.</text>
</comment>
<keyword evidence="3 6" id="KW-0812">Transmembrane</keyword>
<keyword evidence="5 6" id="KW-0472">Membrane</keyword>
<name>A0AAE8J3N3_LATSK</name>
<dbReference type="PANTHER" id="PTHR30028:SF0">
    <property type="entry name" value="PROTEIN ALUMINUM SENSITIVE 3"/>
    <property type="match status" value="1"/>
</dbReference>
<dbReference type="GO" id="GO:0005886">
    <property type="term" value="C:plasma membrane"/>
    <property type="evidence" value="ECO:0007669"/>
    <property type="project" value="TreeGrafter"/>
</dbReference>
<dbReference type="Proteomes" id="UP000239650">
    <property type="component" value="Unassembled WGS sequence"/>
</dbReference>
<evidence type="ECO:0000256" key="5">
    <source>
        <dbReference type="ARBA" id="ARBA00023136"/>
    </source>
</evidence>
<evidence type="ECO:0000256" key="2">
    <source>
        <dbReference type="ARBA" id="ARBA00005268"/>
    </source>
</evidence>
<dbReference type="Pfam" id="PF03649">
    <property type="entry name" value="UPF0014"/>
    <property type="match status" value="1"/>
</dbReference>
<evidence type="ECO:0000256" key="3">
    <source>
        <dbReference type="ARBA" id="ARBA00022692"/>
    </source>
</evidence>
<protein>
    <recommendedName>
        <fullName evidence="9">Iron export ABC transporter permease subunit FetB</fullName>
    </recommendedName>
</protein>